<reference evidence="2 3" key="1">
    <citation type="submission" date="2019-07" db="EMBL/GenBank/DDBJ databases">
        <title>Whole genome shotgun sequence of Staphylococcus kloosii NBRC 109624.</title>
        <authorList>
            <person name="Hosoyama A."/>
            <person name="Uohara A."/>
            <person name="Ohji S."/>
            <person name="Ichikawa N."/>
        </authorList>
    </citation>
    <scope>NUCLEOTIDE SEQUENCE [LARGE SCALE GENOMIC DNA]</scope>
    <source>
        <strain evidence="2 3">NBRC 109624</strain>
    </source>
</reference>
<comment type="caution">
    <text evidence="2">The sequence shown here is derived from an EMBL/GenBank/DDBJ whole genome shotgun (WGS) entry which is preliminary data.</text>
</comment>
<dbReference type="Pfam" id="PF17261">
    <property type="entry name" value="DUF5327"/>
    <property type="match status" value="1"/>
</dbReference>
<name>A0ABQ0XNP0_9STAP</name>
<feature type="compositionally biased region" description="Polar residues" evidence="1">
    <location>
        <begin position="43"/>
        <end position="64"/>
    </location>
</feature>
<evidence type="ECO:0000313" key="2">
    <source>
        <dbReference type="EMBL" id="GEP83040.1"/>
    </source>
</evidence>
<dbReference type="Proteomes" id="UP000321040">
    <property type="component" value="Unassembled WGS sequence"/>
</dbReference>
<accession>A0ABQ0XNP0</accession>
<proteinExistence type="predicted"/>
<sequence>MTMNKDNIIELIEHELVQADEAQSDADFEKHMYAIHTLTSLYTNDTSNNRKTRDNTYNVASSFKNSVHNSNQSSSNKSTDISAEELQAMGAKVPSTMQQQSSVQNSTQGSKLTTDDNIGNGDSIFDF</sequence>
<gene>
    <name evidence="2" type="ORF">SKL01_22180</name>
</gene>
<feature type="compositionally biased region" description="Polar residues" evidence="1">
    <location>
        <begin position="95"/>
        <end position="117"/>
    </location>
</feature>
<evidence type="ECO:0008006" key="4">
    <source>
        <dbReference type="Google" id="ProtNLM"/>
    </source>
</evidence>
<feature type="compositionally biased region" description="Low complexity" evidence="1">
    <location>
        <begin position="65"/>
        <end position="81"/>
    </location>
</feature>
<organism evidence="2 3">
    <name type="scientific">Staphylococcus kloosii</name>
    <dbReference type="NCBI Taxonomy" id="29384"/>
    <lineage>
        <taxon>Bacteria</taxon>
        <taxon>Bacillati</taxon>
        <taxon>Bacillota</taxon>
        <taxon>Bacilli</taxon>
        <taxon>Bacillales</taxon>
        <taxon>Staphylococcaceae</taxon>
        <taxon>Staphylococcus</taxon>
    </lineage>
</organism>
<evidence type="ECO:0000256" key="1">
    <source>
        <dbReference type="SAM" id="MobiDB-lite"/>
    </source>
</evidence>
<keyword evidence="3" id="KW-1185">Reference proteome</keyword>
<dbReference type="InterPro" id="IPR035218">
    <property type="entry name" value="DUF5327"/>
</dbReference>
<dbReference type="EMBL" id="BKAQ01000021">
    <property type="protein sequence ID" value="GEP83040.1"/>
    <property type="molecule type" value="Genomic_DNA"/>
</dbReference>
<evidence type="ECO:0000313" key="3">
    <source>
        <dbReference type="Proteomes" id="UP000321040"/>
    </source>
</evidence>
<feature type="region of interest" description="Disordered" evidence="1">
    <location>
        <begin position="43"/>
        <end position="127"/>
    </location>
</feature>
<protein>
    <recommendedName>
        <fullName evidence="4">YwdI family protein</fullName>
    </recommendedName>
</protein>